<evidence type="ECO:0000313" key="9">
    <source>
        <dbReference type="Proteomes" id="UP000435837"/>
    </source>
</evidence>
<dbReference type="SUPFAM" id="SSF53335">
    <property type="entry name" value="S-adenosyl-L-methionine-dependent methyltransferases"/>
    <property type="match status" value="1"/>
</dbReference>
<dbReference type="PANTHER" id="PTHR43619:SF2">
    <property type="entry name" value="S-ADENOSYL-L-METHIONINE-DEPENDENT METHYLTRANSFERASES SUPERFAMILY PROTEIN"/>
    <property type="match status" value="1"/>
</dbReference>
<comment type="similarity">
    <text evidence="2 6">Belongs to the UPF0677 family.</text>
</comment>
<evidence type="ECO:0000256" key="1">
    <source>
        <dbReference type="ARBA" id="ARBA00003907"/>
    </source>
</evidence>
<dbReference type="Pfam" id="PF04072">
    <property type="entry name" value="LCM"/>
    <property type="match status" value="1"/>
</dbReference>
<reference evidence="8 9" key="1">
    <citation type="submission" date="2019-12" db="EMBL/GenBank/DDBJ databases">
        <title>Whole genome shotgun sequence of Streptomyces caniferus NBRC 15389.</title>
        <authorList>
            <person name="Ichikawa N."/>
            <person name="Kimura A."/>
            <person name="Kitahashi Y."/>
            <person name="Komaki H."/>
            <person name="Tamura T."/>
        </authorList>
    </citation>
    <scope>NUCLEOTIDE SEQUENCE [LARGE SCALE GENOMIC DNA]</scope>
    <source>
        <strain evidence="8 9">NBRC 15389</strain>
    </source>
</reference>
<dbReference type="InterPro" id="IPR007213">
    <property type="entry name" value="Ppm1/Ppm2/Tcmp"/>
</dbReference>
<organism evidence="8 9">
    <name type="scientific">Streptomyces caniferus</name>
    <dbReference type="NCBI Taxonomy" id="285557"/>
    <lineage>
        <taxon>Bacteria</taxon>
        <taxon>Bacillati</taxon>
        <taxon>Actinomycetota</taxon>
        <taxon>Actinomycetes</taxon>
        <taxon>Kitasatosporales</taxon>
        <taxon>Streptomycetaceae</taxon>
        <taxon>Streptomyces</taxon>
    </lineage>
</organism>
<proteinExistence type="inferred from homology"/>
<keyword evidence="3 6" id="KW-0489">Methyltransferase</keyword>
<dbReference type="PANTHER" id="PTHR43619">
    <property type="entry name" value="S-ADENOSYL-L-METHIONINE-DEPENDENT METHYLTRANSFERASE YKTD-RELATED"/>
    <property type="match status" value="1"/>
</dbReference>
<evidence type="ECO:0000313" key="8">
    <source>
        <dbReference type="EMBL" id="GFE07235.1"/>
    </source>
</evidence>
<feature type="region of interest" description="Disordered" evidence="7">
    <location>
        <begin position="279"/>
        <end position="344"/>
    </location>
</feature>
<dbReference type="Gene3D" id="3.40.50.150">
    <property type="entry name" value="Vaccinia Virus protein VP39"/>
    <property type="match status" value="1"/>
</dbReference>
<dbReference type="EMBL" id="BLIN01000005">
    <property type="protein sequence ID" value="GFE07235.1"/>
    <property type="molecule type" value="Genomic_DNA"/>
</dbReference>
<name>A0A640SC80_9ACTN</name>
<accession>A0A640SC80</accession>
<comment type="caution">
    <text evidence="8">The sequence shown here is derived from an EMBL/GenBank/DDBJ whole genome shotgun (WGS) entry which is preliminary data.</text>
</comment>
<dbReference type="NCBIfam" id="TIGR00027">
    <property type="entry name" value="mthyl_TIGR00027"/>
    <property type="match status" value="1"/>
</dbReference>
<sequence>MQPSGVWATAVGVARVRALETERENALFRDPLAQAFAAAGGLWPSSPPLPDDEAARRRRLAVSFSIVIRTKFLDDLLRQASASGVRQIVLLGAGMDSRAFRMDWPEGTRLFEVDTAAPLDFKASVLRQEGAVARCERITVAVDLREDWPGALAAAGHDPAMPTAWIAEGLLIYLPEDAVELLLARISTQSAAGSRMGLTLGSRGVIERFGTDAEPGSAASMWVSATPDDPVGWLAGHGWEAHSHTLRERAAAYGRPLSTPPQPEEQPGGLISAIRCRQSASRFPRCQNESGRPRPPPRSTRQSKASPSPLCCRNSTTAEKPTSGTPVTYSRATSSRPRVRLQPA</sequence>
<dbReference type="AlphaFoldDB" id="A0A640SC80"/>
<dbReference type="InterPro" id="IPR011610">
    <property type="entry name" value="SAM_mthyl_Trfase_ML2640-like"/>
</dbReference>
<dbReference type="InterPro" id="IPR029063">
    <property type="entry name" value="SAM-dependent_MTases_sf"/>
</dbReference>
<feature type="compositionally biased region" description="Polar residues" evidence="7">
    <location>
        <begin position="313"/>
        <end position="336"/>
    </location>
</feature>
<dbReference type="EC" id="2.1.1.-" evidence="6"/>
<evidence type="ECO:0000256" key="3">
    <source>
        <dbReference type="ARBA" id="ARBA00022603"/>
    </source>
</evidence>
<evidence type="ECO:0000256" key="7">
    <source>
        <dbReference type="SAM" id="MobiDB-lite"/>
    </source>
</evidence>
<dbReference type="GO" id="GO:0008168">
    <property type="term" value="F:methyltransferase activity"/>
    <property type="evidence" value="ECO:0007669"/>
    <property type="project" value="UniProtKB-UniRule"/>
</dbReference>
<evidence type="ECO:0000256" key="5">
    <source>
        <dbReference type="ARBA" id="ARBA00022691"/>
    </source>
</evidence>
<protein>
    <recommendedName>
        <fullName evidence="6">S-adenosyl-L-methionine-dependent methyltransferase</fullName>
        <ecNumber evidence="6">2.1.1.-</ecNumber>
    </recommendedName>
</protein>
<dbReference type="GO" id="GO:0032259">
    <property type="term" value="P:methylation"/>
    <property type="evidence" value="ECO:0007669"/>
    <property type="project" value="UniProtKB-KW"/>
</dbReference>
<keyword evidence="4 8" id="KW-0808">Transferase</keyword>
<evidence type="ECO:0000256" key="6">
    <source>
        <dbReference type="RuleBase" id="RU362030"/>
    </source>
</evidence>
<gene>
    <name evidence="8" type="ORF">Scani_35030</name>
</gene>
<evidence type="ECO:0000256" key="2">
    <source>
        <dbReference type="ARBA" id="ARBA00008138"/>
    </source>
</evidence>
<dbReference type="Proteomes" id="UP000435837">
    <property type="component" value="Unassembled WGS sequence"/>
</dbReference>
<comment type="function">
    <text evidence="1 6">Exhibits S-adenosyl-L-methionine-dependent methyltransferase activity.</text>
</comment>
<evidence type="ECO:0000256" key="4">
    <source>
        <dbReference type="ARBA" id="ARBA00022679"/>
    </source>
</evidence>
<keyword evidence="5 6" id="KW-0949">S-adenosyl-L-methionine</keyword>